<dbReference type="GO" id="GO:0016491">
    <property type="term" value="F:oxidoreductase activity"/>
    <property type="evidence" value="ECO:0007669"/>
    <property type="project" value="UniProtKB-KW"/>
</dbReference>
<evidence type="ECO:0000313" key="4">
    <source>
        <dbReference type="EMBL" id="GFO85344.1"/>
    </source>
</evidence>
<accession>A0A916VCL9</accession>
<evidence type="ECO:0000256" key="1">
    <source>
        <dbReference type="ARBA" id="ARBA00007118"/>
    </source>
</evidence>
<keyword evidence="5" id="KW-1185">Reference proteome</keyword>
<sequence length="180" mass="20270">MDLMEMIRNRRSVRTYRKGEIEEETLRKVLEAGLLAPSGRNRQPWELIVVRDPQTLKQLSECRAGGAARMLASAAAAVVVTADSAKTDVWTEDCSNAMMLMHLTADAMGLGSCWIQGRLREAPDGRTAEEYVREILGYPEDFRLEAILSLGLPEEHPEAKTAAKELEKKVHWERYEGQVE</sequence>
<dbReference type="AlphaFoldDB" id="A0A916VCL9"/>
<name>A0A916VCL9_9FIRM</name>
<dbReference type="InterPro" id="IPR000415">
    <property type="entry name" value="Nitroreductase-like"/>
</dbReference>
<dbReference type="RefSeq" id="WP_201311050.1">
    <property type="nucleotide sequence ID" value="NZ_BLYI01000035.1"/>
</dbReference>
<dbReference type="Pfam" id="PF00881">
    <property type="entry name" value="Nitroreductase"/>
    <property type="match status" value="2"/>
</dbReference>
<keyword evidence="2" id="KW-0560">Oxidoreductase</keyword>
<dbReference type="PANTHER" id="PTHR43673:SF10">
    <property type="entry name" value="NADH DEHYDROGENASE_NAD(P)H NITROREDUCTASE XCC3605-RELATED"/>
    <property type="match status" value="1"/>
</dbReference>
<dbReference type="PANTHER" id="PTHR43673">
    <property type="entry name" value="NAD(P)H NITROREDUCTASE YDGI-RELATED"/>
    <property type="match status" value="1"/>
</dbReference>
<proteinExistence type="inferred from homology"/>
<dbReference type="InterPro" id="IPR029479">
    <property type="entry name" value="Nitroreductase"/>
</dbReference>
<dbReference type="Proteomes" id="UP000613208">
    <property type="component" value="Unassembled WGS sequence"/>
</dbReference>
<dbReference type="Gene3D" id="3.40.109.10">
    <property type="entry name" value="NADH Oxidase"/>
    <property type="match status" value="1"/>
</dbReference>
<dbReference type="SUPFAM" id="SSF55469">
    <property type="entry name" value="FMN-dependent nitroreductase-like"/>
    <property type="match status" value="1"/>
</dbReference>
<dbReference type="EMBL" id="BLYI01000035">
    <property type="protein sequence ID" value="GFO85344.1"/>
    <property type="molecule type" value="Genomic_DNA"/>
</dbReference>
<feature type="domain" description="Nitroreductase" evidence="3">
    <location>
        <begin position="7"/>
        <end position="61"/>
    </location>
</feature>
<organism evidence="4 5">
    <name type="scientific">Anaerostipes butyraticus</name>
    <dbReference type="NCBI Taxonomy" id="645466"/>
    <lineage>
        <taxon>Bacteria</taxon>
        <taxon>Bacillati</taxon>
        <taxon>Bacillota</taxon>
        <taxon>Clostridia</taxon>
        <taxon>Lachnospirales</taxon>
        <taxon>Lachnospiraceae</taxon>
        <taxon>Anaerostipes</taxon>
    </lineage>
</organism>
<gene>
    <name evidence="4" type="ORF">ANBU17_16910</name>
</gene>
<evidence type="ECO:0000256" key="2">
    <source>
        <dbReference type="ARBA" id="ARBA00023002"/>
    </source>
</evidence>
<feature type="domain" description="Nitroreductase" evidence="3">
    <location>
        <begin position="67"/>
        <end position="151"/>
    </location>
</feature>
<evidence type="ECO:0000313" key="5">
    <source>
        <dbReference type="Proteomes" id="UP000613208"/>
    </source>
</evidence>
<reference evidence="4" key="1">
    <citation type="submission" date="2020-06" db="EMBL/GenBank/DDBJ databases">
        <title>Characterization of fructooligosaccharide metabolism and fructooligosaccharide-degrading enzymes in human commensal butyrate producers.</title>
        <authorList>
            <person name="Tanno H."/>
            <person name="Fujii T."/>
            <person name="Hirano K."/>
            <person name="Maeno S."/>
            <person name="Tonozuka T."/>
            <person name="Sakamoto M."/>
            <person name="Ohkuma M."/>
            <person name="Tochio T."/>
            <person name="Endo A."/>
        </authorList>
    </citation>
    <scope>NUCLEOTIDE SEQUENCE</scope>
    <source>
        <strain evidence="4">JCM 17466</strain>
    </source>
</reference>
<comment type="similarity">
    <text evidence="1">Belongs to the nitroreductase family.</text>
</comment>
<protein>
    <recommendedName>
        <fullName evidence="3">Nitroreductase domain-containing protein</fullName>
    </recommendedName>
</protein>
<comment type="caution">
    <text evidence="4">The sequence shown here is derived from an EMBL/GenBank/DDBJ whole genome shotgun (WGS) entry which is preliminary data.</text>
</comment>
<evidence type="ECO:0000259" key="3">
    <source>
        <dbReference type="Pfam" id="PF00881"/>
    </source>
</evidence>
<dbReference type="CDD" id="cd02151">
    <property type="entry name" value="nitroreductase"/>
    <property type="match status" value="1"/>
</dbReference>